<feature type="compositionally biased region" description="Low complexity" evidence="1">
    <location>
        <begin position="190"/>
        <end position="204"/>
    </location>
</feature>
<dbReference type="InterPro" id="IPR025295">
    <property type="entry name" value="eCIS_core_dom"/>
</dbReference>
<sequence length="1125" mass="117727">MRWPLRRAGTRQPAADGSVPDRSASDTARADGQARAGRDWAALPALRPSVLAPPAIAVPVAGLPDVSGTRSLLHRTAVPLDEPAPAGRVEGLAAPALAPSQPQPPAARRRALRLPRTAAPGPPTAQAPAVEPLPQPAARPVRALNHPRPQPSAPLTEAVDAWVGQPQEPAEPYRAPGWLRAAGNAPFFPALDQPAAAVPDQPAAPSLPSRDEPLKGMTSWTAPWPLPSDEAAQPPPASGPPAPAPLQPAPGSGAPRPSRRRNLGQSRRLGLGAPLTQPPGEAPLTHPAEEQHSDSDDDAEEEPAAGPPPAPAPQPAAARETPAAPQPAAARETPAAPQPAAAREAPAALRHPPAARETATAAPTAPVVRYQPGPTPVQPQPHAQVVLPPADPPGVERVPPAVAATFQATYHTDISRVPVFRGPEAATEARSRNTRAFSRGGAVFLPADEGPLDSPRARPLLGHELVHVVQQRTLGAALPHPHTPHGQALEAQARAGEGVLSAGAGPAAGPAELMHSPALDPSRYIGKLAEELLRQGLAHHDGAGHLVLGSGEALDSVDSSAAVTQHFGEEQLLQVKLQILSDLNHDRYNRIEDLRDNFAIGVHEAELEIWKHASKEELTDPVWLKNRRVEAMNTAVRWRTDGKTGFTDEDISRKEEREFDAAVRLFNELEGDGSGYGSLPKIPQIIGLTWREAEIQLQPLLKKLRNPITRRYRESTSEKDIVIGVSPGEGKTYLEETQVIVTISSGRSRDAAFSDAATSTLQTATAMLGLKWKDEYAQNVRQQFGVFQRDEKTEKPASETSEKSGKKSAGKTSAPPRKDAEKQTGTSPGTSPAATGSPGTSSAAPTTPATTTPATPAASTLPVLPTGSAGVVEGDGAAGAASGAAAAEKPARPSAAAAKMPSASDEHPLRMPQIVGMTLEEAKRVLQQAGITHYKITERPSAKAEKDIVIEAPPEKTFLGTKKSPIYPSIIVSSGHSYGALAAEAGMELAGTLDALTGLKVFGKKRKQIRQAFGVFESPGEWVDPARSEAGQDALDLDSGTEPAATGTAAVTTTGTATGTAAVTAATTALTTAVASAPQAGKQQIATDALNLDELADRLYSRLRSRLAAELRNDRARAGMLSDYR</sequence>
<organism evidence="3">
    <name type="scientific">Streptomyces sp. NBC_00180</name>
    <dbReference type="NCBI Taxonomy" id="2903632"/>
    <lineage>
        <taxon>Bacteria</taxon>
        <taxon>Bacillati</taxon>
        <taxon>Actinomycetota</taxon>
        <taxon>Actinomycetes</taxon>
        <taxon>Kitasatosporales</taxon>
        <taxon>Streptomycetaceae</taxon>
        <taxon>Streptomyces</taxon>
    </lineage>
</organism>
<proteinExistence type="predicted"/>
<feature type="region of interest" description="Disordered" evidence="1">
    <location>
        <begin position="787"/>
        <end position="867"/>
    </location>
</feature>
<feature type="compositionally biased region" description="Low complexity" evidence="1">
    <location>
        <begin position="883"/>
        <end position="903"/>
    </location>
</feature>
<dbReference type="CDD" id="cd06577">
    <property type="entry name" value="PASTA_pknB"/>
    <property type="match status" value="2"/>
</dbReference>
<feature type="region of interest" description="Disordered" evidence="1">
    <location>
        <begin position="77"/>
        <end position="177"/>
    </location>
</feature>
<feature type="compositionally biased region" description="Basic and acidic residues" evidence="1">
    <location>
        <begin position="788"/>
        <end position="805"/>
    </location>
</feature>
<feature type="region of interest" description="Disordered" evidence="1">
    <location>
        <begin position="883"/>
        <end position="908"/>
    </location>
</feature>
<feature type="domain" description="PASTA" evidence="2">
    <location>
        <begin position="677"/>
        <end position="745"/>
    </location>
</feature>
<name>A0AAU1ICG6_9ACTN</name>
<dbReference type="InterPro" id="IPR005543">
    <property type="entry name" value="PASTA_dom"/>
</dbReference>
<dbReference type="EMBL" id="CP108140">
    <property type="protein sequence ID" value="WTP91428.1"/>
    <property type="molecule type" value="Genomic_DNA"/>
</dbReference>
<gene>
    <name evidence="3" type="ORF">OG477_41820</name>
</gene>
<feature type="compositionally biased region" description="Pro residues" evidence="1">
    <location>
        <begin position="305"/>
        <end position="314"/>
    </location>
</feature>
<dbReference type="Pfam" id="PF03793">
    <property type="entry name" value="PASTA"/>
    <property type="match status" value="1"/>
</dbReference>
<dbReference type="SMART" id="SM00740">
    <property type="entry name" value="PASTA"/>
    <property type="match status" value="2"/>
</dbReference>
<protein>
    <submittedName>
        <fullName evidence="3">PASTA domain-containing protein</fullName>
    </submittedName>
</protein>
<accession>A0AAU1ICG6</accession>
<evidence type="ECO:0000256" key="1">
    <source>
        <dbReference type="SAM" id="MobiDB-lite"/>
    </source>
</evidence>
<dbReference type="PROSITE" id="PS51178">
    <property type="entry name" value="PASTA"/>
    <property type="match status" value="1"/>
</dbReference>
<reference evidence="3" key="1">
    <citation type="submission" date="2022-10" db="EMBL/GenBank/DDBJ databases">
        <title>The complete genomes of actinobacterial strains from the NBC collection.</title>
        <authorList>
            <person name="Joergensen T.S."/>
            <person name="Alvarez Arevalo M."/>
            <person name="Sterndorff E.B."/>
            <person name="Faurdal D."/>
            <person name="Vuksanovic O."/>
            <person name="Mourched A.-S."/>
            <person name="Charusanti P."/>
            <person name="Shaw S."/>
            <person name="Blin K."/>
            <person name="Weber T."/>
        </authorList>
    </citation>
    <scope>NUCLEOTIDE SEQUENCE</scope>
    <source>
        <strain evidence="3">NBC 00180</strain>
    </source>
</reference>
<evidence type="ECO:0000313" key="3">
    <source>
        <dbReference type="EMBL" id="WTP91428.1"/>
    </source>
</evidence>
<feature type="compositionally biased region" description="Low complexity" evidence="1">
    <location>
        <begin position="91"/>
        <end position="100"/>
    </location>
</feature>
<dbReference type="Gene3D" id="3.30.10.20">
    <property type="match status" value="2"/>
</dbReference>
<feature type="compositionally biased region" description="Pro residues" evidence="1">
    <location>
        <begin position="233"/>
        <end position="248"/>
    </location>
</feature>
<feature type="region of interest" description="Disordered" evidence="1">
    <location>
        <begin position="1"/>
        <end position="37"/>
    </location>
</feature>
<feature type="compositionally biased region" description="Low complexity" evidence="1">
    <location>
        <begin position="315"/>
        <end position="366"/>
    </location>
</feature>
<feature type="compositionally biased region" description="Low complexity" evidence="1">
    <location>
        <begin position="824"/>
        <end position="860"/>
    </location>
</feature>
<feature type="region of interest" description="Disordered" evidence="1">
    <location>
        <begin position="190"/>
        <end position="382"/>
    </location>
</feature>
<feature type="compositionally biased region" description="Pro residues" evidence="1">
    <location>
        <begin position="120"/>
        <end position="137"/>
    </location>
</feature>
<evidence type="ECO:0000259" key="2">
    <source>
        <dbReference type="PROSITE" id="PS51178"/>
    </source>
</evidence>
<dbReference type="Pfam" id="PF13699">
    <property type="entry name" value="eCIS_core"/>
    <property type="match status" value="1"/>
</dbReference>
<dbReference type="AlphaFoldDB" id="A0AAU1ICG6"/>